<accession>G3II36</accession>
<name>G3II36_CRIGR</name>
<dbReference type="AlphaFoldDB" id="G3II36"/>
<dbReference type="Proteomes" id="UP000001075">
    <property type="component" value="Unassembled WGS sequence"/>
</dbReference>
<proteinExistence type="predicted"/>
<organism evidence="1 2">
    <name type="scientific">Cricetulus griseus</name>
    <name type="common">Chinese hamster</name>
    <name type="synonym">Cricetulus barabensis griseus</name>
    <dbReference type="NCBI Taxonomy" id="10029"/>
    <lineage>
        <taxon>Eukaryota</taxon>
        <taxon>Metazoa</taxon>
        <taxon>Chordata</taxon>
        <taxon>Craniata</taxon>
        <taxon>Vertebrata</taxon>
        <taxon>Euteleostomi</taxon>
        <taxon>Mammalia</taxon>
        <taxon>Eutheria</taxon>
        <taxon>Euarchontoglires</taxon>
        <taxon>Glires</taxon>
        <taxon>Rodentia</taxon>
        <taxon>Myomorpha</taxon>
        <taxon>Muroidea</taxon>
        <taxon>Cricetidae</taxon>
        <taxon>Cricetinae</taxon>
        <taxon>Cricetulus</taxon>
    </lineage>
</organism>
<protein>
    <submittedName>
        <fullName evidence="1">Uncharacterized protein</fullName>
    </submittedName>
</protein>
<gene>
    <name evidence="1" type="ORF">I79_023497</name>
</gene>
<sequence>MFDLLIRFFTCPGWGLISEPRKSSLEVLAIPTDSPTIVHYFLDYLQALTEREEVEMIRPPLV</sequence>
<reference evidence="2" key="1">
    <citation type="journal article" date="2011" name="Nat. Biotechnol.">
        <title>The genomic sequence of the Chinese hamster ovary (CHO)-K1 cell line.</title>
        <authorList>
            <person name="Xu X."/>
            <person name="Nagarajan H."/>
            <person name="Lewis N.E."/>
            <person name="Pan S."/>
            <person name="Cai Z."/>
            <person name="Liu X."/>
            <person name="Chen W."/>
            <person name="Xie M."/>
            <person name="Wang W."/>
            <person name="Hammond S."/>
            <person name="Andersen M.R."/>
            <person name="Neff N."/>
            <person name="Passarelli B."/>
            <person name="Koh W."/>
            <person name="Fan H.C."/>
            <person name="Wang J."/>
            <person name="Gui Y."/>
            <person name="Lee K.H."/>
            <person name="Betenbaugh M.J."/>
            <person name="Quake S.R."/>
            <person name="Famili I."/>
            <person name="Palsson B.O."/>
            <person name="Wang J."/>
        </authorList>
    </citation>
    <scope>NUCLEOTIDE SEQUENCE [LARGE SCALE GENOMIC DNA]</scope>
    <source>
        <strain evidence="2">CHO K1 cell line</strain>
    </source>
</reference>
<evidence type="ECO:0000313" key="2">
    <source>
        <dbReference type="Proteomes" id="UP000001075"/>
    </source>
</evidence>
<evidence type="ECO:0000313" key="1">
    <source>
        <dbReference type="EMBL" id="EGW07600.1"/>
    </source>
</evidence>
<dbReference type="EMBL" id="JH002922">
    <property type="protein sequence ID" value="EGW07600.1"/>
    <property type="molecule type" value="Genomic_DNA"/>
</dbReference>
<dbReference type="InParanoid" id="G3II36"/>